<proteinExistence type="predicted"/>
<reference evidence="1 2" key="1">
    <citation type="submission" date="2023-04" db="EMBL/GenBank/DDBJ databases">
        <title>Streptomyces chengmaiensis sp. nov. isolated from the stem of mangrove plant in Hainan.</title>
        <authorList>
            <person name="Huang X."/>
            <person name="Zhou S."/>
            <person name="Chu X."/>
            <person name="Xie Y."/>
            <person name="Lin Y."/>
        </authorList>
    </citation>
    <scope>NUCLEOTIDE SEQUENCE [LARGE SCALE GENOMIC DNA]</scope>
    <source>
        <strain evidence="1 2">HNM0663</strain>
    </source>
</reference>
<dbReference type="EMBL" id="JARWBG010000065">
    <property type="protein sequence ID" value="MDH2393405.1"/>
    <property type="molecule type" value="Genomic_DNA"/>
</dbReference>
<evidence type="ECO:0000313" key="1">
    <source>
        <dbReference type="EMBL" id="MDH2393405.1"/>
    </source>
</evidence>
<name>A0ABT6HXI8_9ACTN</name>
<protein>
    <recommendedName>
        <fullName evidence="3">Transposase</fullName>
    </recommendedName>
</protein>
<comment type="caution">
    <text evidence="1">The sequence shown here is derived from an EMBL/GenBank/DDBJ whole genome shotgun (WGS) entry which is preliminary data.</text>
</comment>
<evidence type="ECO:0000313" key="2">
    <source>
        <dbReference type="Proteomes" id="UP001223144"/>
    </source>
</evidence>
<gene>
    <name evidence="1" type="ORF">QCN29_32505</name>
</gene>
<dbReference type="Proteomes" id="UP001223144">
    <property type="component" value="Unassembled WGS sequence"/>
</dbReference>
<organism evidence="1 2">
    <name type="scientific">Streptomyces chengmaiensis</name>
    <dbReference type="NCBI Taxonomy" id="3040919"/>
    <lineage>
        <taxon>Bacteria</taxon>
        <taxon>Bacillati</taxon>
        <taxon>Actinomycetota</taxon>
        <taxon>Actinomycetes</taxon>
        <taxon>Kitasatosporales</taxon>
        <taxon>Streptomycetaceae</taxon>
        <taxon>Streptomyces</taxon>
    </lineage>
</organism>
<sequence>MGPRTVWEIDVPIEHRLDKTRKGVHVFTGLAENGHEAIASALRACEIAQLHASSGQPIPAGTSRGDWSARGLRPDWELRWDRAEKKQIVL</sequence>
<keyword evidence="2" id="KW-1185">Reference proteome</keyword>
<accession>A0ABT6HXI8</accession>
<evidence type="ECO:0008006" key="3">
    <source>
        <dbReference type="Google" id="ProtNLM"/>
    </source>
</evidence>
<dbReference type="RefSeq" id="WP_279932659.1">
    <property type="nucleotide sequence ID" value="NZ_JARWBG010000065.1"/>
</dbReference>